<dbReference type="PANTHER" id="PTHR22617:SF23">
    <property type="entry name" value="CHEMOTAXIS PROTEIN CHEW"/>
    <property type="match status" value="1"/>
</dbReference>
<reference evidence="2 3" key="1">
    <citation type="submission" date="2020-03" db="EMBL/GenBank/DDBJ databases">
        <title>Genomic Encyclopedia of Type Strains, Phase IV (KMG-IV): sequencing the most valuable type-strain genomes for metagenomic binning, comparative biology and taxonomic classification.</title>
        <authorList>
            <person name="Goeker M."/>
        </authorList>
    </citation>
    <scope>NUCLEOTIDE SEQUENCE [LARGE SCALE GENOMIC DNA]</scope>
    <source>
        <strain evidence="2 3">DSM 22753</strain>
    </source>
</reference>
<keyword evidence="3" id="KW-1185">Reference proteome</keyword>
<dbReference type="InterPro" id="IPR039315">
    <property type="entry name" value="CheW"/>
</dbReference>
<proteinExistence type="predicted"/>
<dbReference type="Gene3D" id="2.30.30.40">
    <property type="entry name" value="SH3 Domains"/>
    <property type="match status" value="1"/>
</dbReference>
<dbReference type="EMBL" id="JAASQP010000001">
    <property type="protein sequence ID" value="NIJ24731.1"/>
    <property type="molecule type" value="Genomic_DNA"/>
</dbReference>
<dbReference type="Proteomes" id="UP000788153">
    <property type="component" value="Unassembled WGS sequence"/>
</dbReference>
<name>A0ABX0U5R5_9SPHN</name>
<dbReference type="SMART" id="SM00260">
    <property type="entry name" value="CheW"/>
    <property type="match status" value="1"/>
</dbReference>
<dbReference type="Pfam" id="PF01584">
    <property type="entry name" value="CheW"/>
    <property type="match status" value="1"/>
</dbReference>
<evidence type="ECO:0000259" key="1">
    <source>
        <dbReference type="PROSITE" id="PS50851"/>
    </source>
</evidence>
<dbReference type="Gene3D" id="2.40.50.180">
    <property type="entry name" value="CheA-289, Domain 4"/>
    <property type="match status" value="1"/>
</dbReference>
<evidence type="ECO:0000313" key="3">
    <source>
        <dbReference type="Proteomes" id="UP000788153"/>
    </source>
</evidence>
<sequence length="151" mass="15711">MNEDLFLIAHIAGHALAFRSSQIESVVDLGQITPVPRAAAHIVGLAALRSRVVTVIDTWSALGLKGGAGVRSRAVIVAQGGHHYALLVDTLDDVASFAALPLESGLSLSPRWHAAARGLIERNAEPILVIDPVALIPTGADAPEKTAAVVH</sequence>
<gene>
    <name evidence="2" type="ORF">FHT01_002273</name>
</gene>
<organism evidence="2 3">
    <name type="scientific">Sphingomonas japonica</name>
    <dbReference type="NCBI Taxonomy" id="511662"/>
    <lineage>
        <taxon>Bacteria</taxon>
        <taxon>Pseudomonadati</taxon>
        <taxon>Pseudomonadota</taxon>
        <taxon>Alphaproteobacteria</taxon>
        <taxon>Sphingomonadales</taxon>
        <taxon>Sphingomonadaceae</taxon>
        <taxon>Sphingomonas</taxon>
    </lineage>
</organism>
<protein>
    <submittedName>
        <fullName evidence="2">Purine-binding chemotaxis protein CheW</fullName>
    </submittedName>
</protein>
<evidence type="ECO:0000313" key="2">
    <source>
        <dbReference type="EMBL" id="NIJ24731.1"/>
    </source>
</evidence>
<feature type="domain" description="CheW-like" evidence="1">
    <location>
        <begin position="3"/>
        <end position="141"/>
    </location>
</feature>
<comment type="caution">
    <text evidence="2">The sequence shown here is derived from an EMBL/GenBank/DDBJ whole genome shotgun (WGS) entry which is preliminary data.</text>
</comment>
<dbReference type="RefSeq" id="WP_140047088.1">
    <property type="nucleotide sequence ID" value="NZ_BAAAEV010000001.1"/>
</dbReference>
<accession>A0ABX0U5R5</accession>
<dbReference type="SUPFAM" id="SSF50341">
    <property type="entry name" value="CheW-like"/>
    <property type="match status" value="1"/>
</dbReference>
<dbReference type="InterPro" id="IPR002545">
    <property type="entry name" value="CheW-lke_dom"/>
</dbReference>
<dbReference type="InterPro" id="IPR036061">
    <property type="entry name" value="CheW-like_dom_sf"/>
</dbReference>
<dbReference type="PANTHER" id="PTHR22617">
    <property type="entry name" value="CHEMOTAXIS SENSOR HISTIDINE KINASE-RELATED"/>
    <property type="match status" value="1"/>
</dbReference>
<dbReference type="PROSITE" id="PS50851">
    <property type="entry name" value="CHEW"/>
    <property type="match status" value="1"/>
</dbReference>